<sequence>MIRIYLMLAMVMGQVMAQPRRRDERGASAVEWLIILGAGIGIAYFAGDSVWTFARGLAGSLGGQ</sequence>
<dbReference type="AlphaFoldDB" id="A0A417Y6R3"/>
<dbReference type="RefSeq" id="WP_118923159.1">
    <property type="nucleotide sequence ID" value="NZ_QXGH01000010.1"/>
</dbReference>
<keyword evidence="1" id="KW-0472">Membrane</keyword>
<name>A0A417Y6R3_9ACTN</name>
<evidence type="ECO:0000313" key="2">
    <source>
        <dbReference type="EMBL" id="RHW28285.1"/>
    </source>
</evidence>
<organism evidence="2 3">
    <name type="scientific">Nocardioides immobilis</name>
    <dbReference type="NCBI Taxonomy" id="2049295"/>
    <lineage>
        <taxon>Bacteria</taxon>
        <taxon>Bacillati</taxon>
        <taxon>Actinomycetota</taxon>
        <taxon>Actinomycetes</taxon>
        <taxon>Propionibacteriales</taxon>
        <taxon>Nocardioidaceae</taxon>
        <taxon>Nocardioides</taxon>
    </lineage>
</organism>
<keyword evidence="1" id="KW-0812">Transmembrane</keyword>
<proteinExistence type="predicted"/>
<reference evidence="2 3" key="1">
    <citation type="submission" date="2018-09" db="EMBL/GenBank/DDBJ databases">
        <title>Genome sequencing of Nocardioides immobilis CCTCC AB 2017083 for comparison to Nocardioides silvaticus.</title>
        <authorList>
            <person name="Li C."/>
            <person name="Wang G."/>
        </authorList>
    </citation>
    <scope>NUCLEOTIDE SEQUENCE [LARGE SCALE GENOMIC DNA]</scope>
    <source>
        <strain evidence="2 3">CCTCC AB 2017083</strain>
    </source>
</reference>
<keyword evidence="1" id="KW-1133">Transmembrane helix</keyword>
<dbReference type="OrthoDB" id="9802241at2"/>
<dbReference type="Proteomes" id="UP000283644">
    <property type="component" value="Unassembled WGS sequence"/>
</dbReference>
<comment type="caution">
    <text evidence="2">The sequence shown here is derived from an EMBL/GenBank/DDBJ whole genome shotgun (WGS) entry which is preliminary data.</text>
</comment>
<gene>
    <name evidence="2" type="ORF">D0Z08_04720</name>
</gene>
<dbReference type="EMBL" id="QXGH01000010">
    <property type="protein sequence ID" value="RHW28285.1"/>
    <property type="molecule type" value="Genomic_DNA"/>
</dbReference>
<evidence type="ECO:0000313" key="3">
    <source>
        <dbReference type="Proteomes" id="UP000283644"/>
    </source>
</evidence>
<protein>
    <submittedName>
        <fullName evidence="2">Uncharacterized protein</fullName>
    </submittedName>
</protein>
<feature type="transmembrane region" description="Helical" evidence="1">
    <location>
        <begin position="27"/>
        <end position="47"/>
    </location>
</feature>
<accession>A0A417Y6R3</accession>
<keyword evidence="3" id="KW-1185">Reference proteome</keyword>
<evidence type="ECO:0000256" key="1">
    <source>
        <dbReference type="SAM" id="Phobius"/>
    </source>
</evidence>